<evidence type="ECO:0000313" key="1">
    <source>
        <dbReference type="EMBL" id="SUA71081.1"/>
    </source>
</evidence>
<dbReference type="RefSeq" id="WP_019688359.1">
    <property type="nucleotide sequence ID" value="NZ_CP036496.1"/>
</dbReference>
<dbReference type="GeneID" id="93347294"/>
<proteinExistence type="predicted"/>
<gene>
    <name evidence="1" type="ORF">NCTC10343_03968</name>
</gene>
<dbReference type="EMBL" id="UGSC01000001">
    <property type="protein sequence ID" value="SUA71081.1"/>
    <property type="molecule type" value="Genomic_DNA"/>
</dbReference>
<evidence type="ECO:0000313" key="2">
    <source>
        <dbReference type="Proteomes" id="UP000254400"/>
    </source>
</evidence>
<accession>A0A378Y3I8</accession>
<reference evidence="1 2" key="1">
    <citation type="submission" date="2018-06" db="EMBL/GenBank/DDBJ databases">
        <authorList>
            <consortium name="Pathogen Informatics"/>
            <person name="Doyle S."/>
        </authorList>
    </citation>
    <scope>NUCLEOTIDE SEQUENCE [LARGE SCALE GENOMIC DNA]</scope>
    <source>
        <strain evidence="1 2">NCTC10343</strain>
    </source>
</reference>
<dbReference type="AlphaFoldDB" id="A0A378Y3I8"/>
<dbReference type="Proteomes" id="UP000254400">
    <property type="component" value="Unassembled WGS sequence"/>
</dbReference>
<organism evidence="1 2">
    <name type="scientific">Paenibacillus polymyxa</name>
    <name type="common">Bacillus polymyxa</name>
    <dbReference type="NCBI Taxonomy" id="1406"/>
    <lineage>
        <taxon>Bacteria</taxon>
        <taxon>Bacillati</taxon>
        <taxon>Bacillota</taxon>
        <taxon>Bacilli</taxon>
        <taxon>Bacillales</taxon>
        <taxon>Paenibacillaceae</taxon>
        <taxon>Paenibacillus</taxon>
    </lineage>
</organism>
<protein>
    <submittedName>
        <fullName evidence="1">Uncharacterized protein</fullName>
    </submittedName>
</protein>
<name>A0A378Y3I8_PAEPO</name>
<sequence length="203" mass="24356">MNSNDFSWKEVYSYWKHFIEEYSCRSINEQSFKKIKIQPQLNPNFNIGTEIIDWWPTNEVEYRTKKLNDRGILGADWDTVVGFNRTAEMLWNNKESNEQQALIWIAAGLNEILSHLPEEWRGDPYRFIYETKLNIMKEFENRDMWSWHGSTRKFLPVTVNKFMELYSKPMEIYNLMNIIAIDNVFSRNAWTLVCVSREEDDSV</sequence>